<dbReference type="PANTHER" id="PTHR42088">
    <property type="entry name" value="YALI0F10131P"/>
    <property type="match status" value="1"/>
</dbReference>
<dbReference type="InParanoid" id="A0A4S2MUW3"/>
<dbReference type="AlphaFoldDB" id="A0A4S2MUW3"/>
<feature type="region of interest" description="Disordered" evidence="1">
    <location>
        <begin position="119"/>
        <end position="140"/>
    </location>
</feature>
<feature type="compositionally biased region" description="Basic and acidic residues" evidence="1">
    <location>
        <begin position="611"/>
        <end position="621"/>
    </location>
</feature>
<feature type="compositionally biased region" description="Basic residues" evidence="1">
    <location>
        <begin position="1"/>
        <end position="19"/>
    </location>
</feature>
<feature type="compositionally biased region" description="Basic and acidic residues" evidence="1">
    <location>
        <begin position="382"/>
        <end position="400"/>
    </location>
</feature>
<proteinExistence type="predicted"/>
<evidence type="ECO:0000313" key="3">
    <source>
        <dbReference type="EMBL" id="TGZ80399.1"/>
    </source>
</evidence>
<protein>
    <submittedName>
        <fullName evidence="3">Uncharacterized protein</fullName>
    </submittedName>
</protein>
<feature type="region of interest" description="Disordered" evidence="1">
    <location>
        <begin position="608"/>
        <end position="627"/>
    </location>
</feature>
<sequence>MTGHAHGRRSLRRRHFHGHQQRDELPNIDFVLPEPAPELQPLLAPTNAQQFHTLNRRSDCAPDDNSPMCEKPAGAQNNTLPILLGALIPIGCALIVMVYLHRRHQKKIQMEDKMDKTKSMDFGLGSHVRGDGEKGEGRSNRQMSMDLNLTSPYLLPGAVNGSQASLARSAHSVDDRYGRPMTAASNHRNVPPPNQHHPNHMNRRESSQYEQSVYHRSDSPDGRSSMDAGLLGGASRMPTSTPPPASSRNDTPPENAKKPTVPQLNIPNGPKSPPANGLPASPRSGVFPRVQSPEGPASPRSPSANGAPSSPPSQLAAPAPTRPISEPNFDEPNFNFDEPAQFAARDSTRTMAQPTPNNNLQIRIENPDMALLTGTFDYESRHTPTVDSFPRDVHDDDSKKNLNTPSDIEFRFSVASADSQQDDEPAEKPDARKSLAPQAIDTRRLSMGYRPLPPEGNPNDTAEERAMRIRSFYKEYFSVEESNPPPMPSQIPAQYYEEYGHEPYLDERSGGYVIPGARPFAEGPVRRAMTPPPRMPPRFDARPGPRAGPRADSSASMRPPPGPRSFSSVSNHPGAPKKPVEPPKPLHVLPTPSKLSEEAFAAPNMFAPRARLHEGRDDPRGGLRPYSPAVSPHVPLVTSFDDLAVLPSPHMLRKSGYFTALDFAPPRKFKNDDGSASDAGSIRSNRSGVSAMHANNIRAGAYRVSKIPTAVVPLRDQMAEELKPTWSMRPGAN</sequence>
<evidence type="ECO:0000256" key="2">
    <source>
        <dbReference type="SAM" id="Phobius"/>
    </source>
</evidence>
<gene>
    <name evidence="3" type="ORF">EX30DRAFT_349531</name>
</gene>
<dbReference type="EMBL" id="ML220125">
    <property type="protein sequence ID" value="TGZ80399.1"/>
    <property type="molecule type" value="Genomic_DNA"/>
</dbReference>
<feature type="transmembrane region" description="Helical" evidence="2">
    <location>
        <begin position="80"/>
        <end position="100"/>
    </location>
</feature>
<reference evidence="3 4" key="1">
    <citation type="submission" date="2019-04" db="EMBL/GenBank/DDBJ databases">
        <title>Comparative genomics and transcriptomics to analyze fruiting body development in filamentous ascomycetes.</title>
        <authorList>
            <consortium name="DOE Joint Genome Institute"/>
            <person name="Lutkenhaus R."/>
            <person name="Traeger S."/>
            <person name="Breuer J."/>
            <person name="Kuo A."/>
            <person name="Lipzen A."/>
            <person name="Pangilinan J."/>
            <person name="Dilworth D."/>
            <person name="Sandor L."/>
            <person name="Poggeler S."/>
            <person name="Barry K."/>
            <person name="Grigoriev I.V."/>
            <person name="Nowrousian M."/>
        </authorList>
    </citation>
    <scope>NUCLEOTIDE SEQUENCE [LARGE SCALE GENOMIC DNA]</scope>
    <source>
        <strain evidence="3 4">CBS 389.68</strain>
    </source>
</reference>
<dbReference type="PANTHER" id="PTHR42088:SF1">
    <property type="entry name" value="YALI0F10131P"/>
    <property type="match status" value="1"/>
</dbReference>
<feature type="compositionally biased region" description="Low complexity" evidence="1">
    <location>
        <begin position="297"/>
        <end position="319"/>
    </location>
</feature>
<keyword evidence="2" id="KW-1133">Transmembrane helix</keyword>
<feature type="compositionally biased region" description="Basic and acidic residues" evidence="1">
    <location>
        <begin position="202"/>
        <end position="221"/>
    </location>
</feature>
<evidence type="ECO:0000256" key="1">
    <source>
        <dbReference type="SAM" id="MobiDB-lite"/>
    </source>
</evidence>
<feature type="compositionally biased region" description="Polar residues" evidence="1">
    <location>
        <begin position="349"/>
        <end position="360"/>
    </location>
</feature>
<name>A0A4S2MUW3_9PEZI</name>
<keyword evidence="2" id="KW-0472">Membrane</keyword>
<keyword evidence="2" id="KW-0812">Transmembrane</keyword>
<dbReference type="STRING" id="341454.A0A4S2MUW3"/>
<accession>A0A4S2MUW3</accession>
<feature type="region of interest" description="Disordered" evidence="1">
    <location>
        <begin position="1"/>
        <end position="24"/>
    </location>
</feature>
<dbReference type="OrthoDB" id="5417135at2759"/>
<feature type="region of interest" description="Disordered" evidence="1">
    <location>
        <begin position="382"/>
        <end position="463"/>
    </location>
</feature>
<feature type="compositionally biased region" description="Basic and acidic residues" evidence="1">
    <location>
        <begin position="128"/>
        <end position="139"/>
    </location>
</feature>
<feature type="region of interest" description="Disordered" evidence="1">
    <location>
        <begin position="522"/>
        <end position="591"/>
    </location>
</feature>
<organism evidence="3 4">
    <name type="scientific">Ascodesmis nigricans</name>
    <dbReference type="NCBI Taxonomy" id="341454"/>
    <lineage>
        <taxon>Eukaryota</taxon>
        <taxon>Fungi</taxon>
        <taxon>Dikarya</taxon>
        <taxon>Ascomycota</taxon>
        <taxon>Pezizomycotina</taxon>
        <taxon>Pezizomycetes</taxon>
        <taxon>Pezizales</taxon>
        <taxon>Ascodesmidaceae</taxon>
        <taxon>Ascodesmis</taxon>
    </lineage>
</organism>
<dbReference type="Proteomes" id="UP000298138">
    <property type="component" value="Unassembled WGS sequence"/>
</dbReference>
<feature type="region of interest" description="Disordered" evidence="1">
    <location>
        <begin position="165"/>
        <end position="360"/>
    </location>
</feature>
<keyword evidence="4" id="KW-1185">Reference proteome</keyword>
<evidence type="ECO:0000313" key="4">
    <source>
        <dbReference type="Proteomes" id="UP000298138"/>
    </source>
</evidence>